<comment type="caution">
    <text evidence="3">The sequence shown here is derived from an EMBL/GenBank/DDBJ whole genome shotgun (WGS) entry which is preliminary data.</text>
</comment>
<accession>A0ABP3N0P6</accession>
<evidence type="ECO:0000256" key="1">
    <source>
        <dbReference type="SAM" id="SignalP"/>
    </source>
</evidence>
<keyword evidence="4" id="KW-1185">Reference proteome</keyword>
<dbReference type="InterPro" id="IPR000300">
    <property type="entry name" value="IPPc"/>
</dbReference>
<evidence type="ECO:0000259" key="2">
    <source>
        <dbReference type="Pfam" id="PF22669"/>
    </source>
</evidence>
<dbReference type="Proteomes" id="UP001500729">
    <property type="component" value="Unassembled WGS sequence"/>
</dbReference>
<dbReference type="InterPro" id="IPR038772">
    <property type="entry name" value="Sph/SMPD2-like"/>
</dbReference>
<dbReference type="Pfam" id="PF22669">
    <property type="entry name" value="Exo_endo_phos2"/>
    <property type="match status" value="1"/>
</dbReference>
<protein>
    <recommendedName>
        <fullName evidence="2">Inositol polyphosphate-related phosphatase domain-containing protein</fullName>
    </recommendedName>
</protein>
<evidence type="ECO:0000313" key="3">
    <source>
        <dbReference type="EMBL" id="GAA0530152.1"/>
    </source>
</evidence>
<dbReference type="EMBL" id="BAAAGS010000019">
    <property type="protein sequence ID" value="GAA0530152.1"/>
    <property type="molecule type" value="Genomic_DNA"/>
</dbReference>
<feature type="domain" description="Inositol polyphosphate-related phosphatase" evidence="2">
    <location>
        <begin position="62"/>
        <end position="213"/>
    </location>
</feature>
<dbReference type="PANTHER" id="PTHR16320:SF1">
    <property type="entry name" value="SPHINGOMYELINASE DDB_G0288017"/>
    <property type="match status" value="1"/>
</dbReference>
<dbReference type="PANTHER" id="PTHR16320">
    <property type="entry name" value="SPHINGOMYELINASE FAMILY MEMBER"/>
    <property type="match status" value="1"/>
</dbReference>
<keyword evidence="1" id="KW-0732">Signal</keyword>
<dbReference type="SUPFAM" id="SSF56219">
    <property type="entry name" value="DNase I-like"/>
    <property type="match status" value="1"/>
</dbReference>
<dbReference type="RefSeq" id="WP_009949101.1">
    <property type="nucleotide sequence ID" value="NZ_BAAAGS010000019.1"/>
</dbReference>
<name>A0ABP3N0P6_SACER</name>
<proteinExistence type="predicted"/>
<feature type="signal peptide" evidence="1">
    <location>
        <begin position="1"/>
        <end position="22"/>
    </location>
</feature>
<dbReference type="InterPro" id="IPR036691">
    <property type="entry name" value="Endo/exonu/phosph_ase_sf"/>
</dbReference>
<feature type="chain" id="PRO_5045273748" description="Inositol polyphosphate-related phosphatase domain-containing protein" evidence="1">
    <location>
        <begin position="23"/>
        <end position="293"/>
    </location>
</feature>
<evidence type="ECO:0000313" key="4">
    <source>
        <dbReference type="Proteomes" id="UP001500729"/>
    </source>
</evidence>
<gene>
    <name evidence="3" type="ORF">GCM10009533_31710</name>
</gene>
<organism evidence="3 4">
    <name type="scientific">Saccharopolyspora erythraea</name>
    <name type="common">Streptomyces erythraeus</name>
    <dbReference type="NCBI Taxonomy" id="1836"/>
    <lineage>
        <taxon>Bacteria</taxon>
        <taxon>Bacillati</taxon>
        <taxon>Actinomycetota</taxon>
        <taxon>Actinomycetes</taxon>
        <taxon>Pseudonocardiales</taxon>
        <taxon>Pseudonocardiaceae</taxon>
        <taxon>Saccharopolyspora</taxon>
    </lineage>
</organism>
<reference evidence="4" key="1">
    <citation type="journal article" date="2019" name="Int. J. Syst. Evol. Microbiol.">
        <title>The Global Catalogue of Microorganisms (GCM) 10K type strain sequencing project: providing services to taxonomists for standard genome sequencing and annotation.</title>
        <authorList>
            <consortium name="The Broad Institute Genomics Platform"/>
            <consortium name="The Broad Institute Genome Sequencing Center for Infectious Disease"/>
            <person name="Wu L."/>
            <person name="Ma J."/>
        </authorList>
    </citation>
    <scope>NUCLEOTIDE SEQUENCE [LARGE SCALE GENOMIC DNA]</scope>
    <source>
        <strain evidence="4">JCM 10303</strain>
    </source>
</reference>
<sequence>MRRTAALLFAGLLAATPSAAVAAPAAPGGEFTVLTYNVAGLPEPLSGSDPANNTPVIGERVRPYDVVHVQEDFNYHDALYEADDHPHRTPTSGGVPFGSGLNTLSDFPLHGLDRVTWSQCWINEADCLTPKGFTFTRVEVAPGVEVDFYNLHADAGDAPLDQAARRSNLIQVSDHMAEHSAGRAVVVMGDTNSRYTSSGDIVREFAQRNGLEDVWVRLVRGGVPPAVGEPAPGCDDETADQCEVVDKIFYRGGAGVSLDATSYRNERSGFRTQSGAPLSDHDPLSAGFRWSAG</sequence>
<dbReference type="Gene3D" id="3.60.10.10">
    <property type="entry name" value="Endonuclease/exonuclease/phosphatase"/>
    <property type="match status" value="1"/>
</dbReference>